<feature type="compositionally biased region" description="Low complexity" evidence="3">
    <location>
        <begin position="725"/>
        <end position="747"/>
    </location>
</feature>
<dbReference type="InterPro" id="IPR000651">
    <property type="entry name" value="Ras-like_Gua-exchang_fac_N"/>
</dbReference>
<keyword evidence="1" id="KW-0343">GTPase activation</keyword>
<keyword evidence="7" id="KW-1185">Reference proteome</keyword>
<evidence type="ECO:0000259" key="5">
    <source>
        <dbReference type="PROSITE" id="PS50238"/>
    </source>
</evidence>
<evidence type="ECO:0008006" key="8">
    <source>
        <dbReference type="Google" id="ProtNLM"/>
    </source>
</evidence>
<dbReference type="CDD" id="cd00159">
    <property type="entry name" value="RhoGAP"/>
    <property type="match status" value="1"/>
</dbReference>
<gene>
    <name evidence="6" type="ORF">GLOTRDRAFT_61161</name>
</gene>
<dbReference type="Pfam" id="PF00617">
    <property type="entry name" value="RasGEF"/>
    <property type="match status" value="1"/>
</dbReference>
<evidence type="ECO:0000313" key="7">
    <source>
        <dbReference type="Proteomes" id="UP000030669"/>
    </source>
</evidence>
<dbReference type="InterPro" id="IPR050729">
    <property type="entry name" value="Rho-GAP"/>
</dbReference>
<dbReference type="PANTHER" id="PTHR23176:SF0">
    <property type="entry name" value="RHO GTPASE ACTIVATING PROTEIN AT 19D, ISOFORM D"/>
    <property type="match status" value="1"/>
</dbReference>
<dbReference type="EMBL" id="KB469302">
    <property type="protein sequence ID" value="EPQ55246.1"/>
    <property type="molecule type" value="Genomic_DNA"/>
</dbReference>
<dbReference type="GeneID" id="19307418"/>
<sequence length="1769" mass="197866">MSQIIHHSGFVNYHADFSLADCHNGSLNLSKGWKPYKLVLKGTKLYFYKPPSDKIAAVKELFPTSLVPALEEALDQEELEAPVVKEKEEVRDTRKKRAFWGRRTHPELVFEGKVVTSGTMEALVHEAVFGTTHADTTTTRNNASWHSFASSVLLCLPALAGRSKVETELIRCCSYLVSGAPDDTKDALRARVAWIAGEYLRYHGTPVNRENWEEYRKDTIPDFPADAAFVGEVTSLPSSSSLQGLYVPSPRPEDAQWGTFSPSLGVFSPRLGQTDKMVSLLDALNLREPASMTGPSNSHSERENTPGPSATGPVWAALEREGLTRENLLRLDPHLVALSLSVYHRRALELAPVNLTFAQCVHNNDDLNPEKAASEANTSSFHAFFGSDDNLHWLTKLILNQILGADRSSRVYPAPAPTLSGGRSSEDRAGQTSRTHSRSEVISTWAKIAEVCRMSGDESSWQAIKAALCSRPVARLEKAWKRVDAQAQAAVESWVYPDSDGNVATVKEPKTTPWGGDAREKIKASLSKASIPDREDEWLIAPLQRVRGDFEDLRNTFSLCFRRSELTDTSDVDAKKLVEMWQEYVLDGSTAAKFSRVDQFMSLSLAAEPRRKGLFEPHFWTKTPPSAMPTSHPLVPLLLVEPLPTVTFIDRSQLLRNRVDSGPTSLVIEDNQFAMLMRSDHRLGRRDSDRIANKGLNNVSGRDLGGTVIPVFDGELLLVVQPWNPDSRAPSRSSSRARSRPPSSADPGSPEKPVSRAPSIRVKPGASQGLDRKPSVARRSSLPAISQRPNHVVTEPSSERPLRVVVKAGTLDRLVDVLVHGLLGVSVSVADDNGEMPLNQRRTRELRVDRAEFVDVWWNAFRSFMTPLVFFELLCKRYNAAHPKPEYESTHCIRTVETRIAVLDTLREWLEIGGGAQDCLDDPQLFAAAQAFLDRNDLCPSDSSMEDQGARQILEILSTDLRSLRQSFYAQTQKPKARTVVSGEISTKQSRYDYGREAPDVDSISPEELVGNLDAMATAVCSNVTEEDLFVTADLFEVQMADRVAWFLPPQFTQSSEEVDIHTIYSHVLNCEPSPLIAELTHDTIYRLLPPSIRSCIRAFTILHKWLVSKLVAPKVGSRVRQARMNLYLQALELCRLRNSDATSSRNPADCPCVRSFVESTVVSAILSVESRLHHSSWYNVAAARGTGCESISALLSKPQVRSVENKESLTVDMGWVLERMLEVMSVSDTLSSADNESQTLVNYEKRRYLRSIIVNTVSESGPRRNRKRREVDRRDFDRLNNIEKEVNHVDFDYRAIKEEAYRESMQANNGLAGPRKGHRPFHKHVVAQQEKNKRDKYLRDRLSREKKLEQQRMDRREDYLNKAMHVRRPVATGQKQHRNKKSMSTAFFQFMRPISSAFLSETPAGVGVKRTAEELDFIPGNKPSFTLSAADAGVAPFINNERSYLFRLDTEDGGHYLLQAINKQALKKWIDTIGRVSKTAAQRRLTYLGPPQSELSDHMASGSTLHSRDPRAVFGVDLEVLVHRDKSNDDKKPVAVPVFLERCLSEIENRGLTESGIYRVAGASSDIQMLKSAINQGEWPVTPLTDIYAVCDLVKHWLRDLPRPILPSSSYLEILAAAKLDDLDSKLVRLRDIVQALPSANFEVLKRVAEHLDRVTDYEDQNHMTAKNLAIVFSPSLLRAPDGNFMAFMSNLGHLHEFVKVLIGHFHVIFDEDQEVELDPDDDEFDEPILEEDEEDLAPSPSPSPSPEPDTGSGDSPDVHDTPLQGLS</sequence>
<proteinExistence type="predicted"/>
<dbReference type="Pfam" id="PF00620">
    <property type="entry name" value="RhoGAP"/>
    <property type="match status" value="1"/>
</dbReference>
<dbReference type="GO" id="GO:0005737">
    <property type="term" value="C:cytoplasm"/>
    <property type="evidence" value="ECO:0007669"/>
    <property type="project" value="TreeGrafter"/>
</dbReference>
<dbReference type="Gene3D" id="1.10.555.10">
    <property type="entry name" value="Rho GTPase activation protein"/>
    <property type="match status" value="1"/>
</dbReference>
<feature type="region of interest" description="Disordered" evidence="3">
    <location>
        <begin position="723"/>
        <end position="799"/>
    </location>
</feature>
<dbReference type="SUPFAM" id="SSF48366">
    <property type="entry name" value="Ras GEF"/>
    <property type="match status" value="2"/>
</dbReference>
<dbReference type="PROSITE" id="PS50212">
    <property type="entry name" value="RASGEF_NTER"/>
    <property type="match status" value="1"/>
</dbReference>
<dbReference type="KEGG" id="gtr:GLOTRDRAFT_61161"/>
<dbReference type="STRING" id="670483.S7Q5C8"/>
<evidence type="ECO:0000313" key="6">
    <source>
        <dbReference type="EMBL" id="EPQ55246.1"/>
    </source>
</evidence>
<evidence type="ECO:0000256" key="2">
    <source>
        <dbReference type="PROSITE-ProRule" id="PRU00135"/>
    </source>
</evidence>
<evidence type="ECO:0000259" key="4">
    <source>
        <dbReference type="PROSITE" id="PS50212"/>
    </source>
</evidence>
<dbReference type="PANTHER" id="PTHR23176">
    <property type="entry name" value="RHO/RAC/CDC GTPASE-ACTIVATING PROTEIN"/>
    <property type="match status" value="1"/>
</dbReference>
<dbReference type="Pfam" id="PF00618">
    <property type="entry name" value="RasGEF_N"/>
    <property type="match status" value="1"/>
</dbReference>
<feature type="domain" description="Rho-GAP" evidence="5">
    <location>
        <begin position="1517"/>
        <end position="1711"/>
    </location>
</feature>
<dbReference type="GO" id="GO:0005085">
    <property type="term" value="F:guanyl-nucleotide exchange factor activity"/>
    <property type="evidence" value="ECO:0007669"/>
    <property type="project" value="UniProtKB-KW"/>
</dbReference>
<dbReference type="SUPFAM" id="SSF48350">
    <property type="entry name" value="GTPase activation domain, GAP"/>
    <property type="match status" value="1"/>
</dbReference>
<dbReference type="Gene3D" id="1.10.840.10">
    <property type="entry name" value="Ras guanine-nucleotide exchange factors catalytic domain"/>
    <property type="match status" value="1"/>
</dbReference>
<protein>
    <recommendedName>
        <fullName evidence="8">Rho GTPase activation protein</fullName>
    </recommendedName>
</protein>
<dbReference type="InterPro" id="IPR000198">
    <property type="entry name" value="RhoGAP_dom"/>
</dbReference>
<dbReference type="eggNOG" id="KOG4270">
    <property type="taxonomic scope" value="Eukaryota"/>
</dbReference>
<dbReference type="Gene3D" id="2.30.29.30">
    <property type="entry name" value="Pleckstrin-homology domain (PH domain)/Phosphotyrosine-binding domain (PTB)"/>
    <property type="match status" value="1"/>
</dbReference>
<feature type="region of interest" description="Disordered" evidence="3">
    <location>
        <begin position="413"/>
        <end position="438"/>
    </location>
</feature>
<dbReference type="InterPro" id="IPR008936">
    <property type="entry name" value="Rho_GTPase_activation_prot"/>
</dbReference>
<feature type="region of interest" description="Disordered" evidence="3">
    <location>
        <begin position="289"/>
        <end position="311"/>
    </location>
</feature>
<keyword evidence="2" id="KW-0344">Guanine-nucleotide releasing factor</keyword>
<dbReference type="GO" id="GO:0005096">
    <property type="term" value="F:GTPase activator activity"/>
    <property type="evidence" value="ECO:0007669"/>
    <property type="project" value="UniProtKB-KW"/>
</dbReference>
<dbReference type="RefSeq" id="XP_007866396.1">
    <property type="nucleotide sequence ID" value="XM_007868205.1"/>
</dbReference>
<dbReference type="Proteomes" id="UP000030669">
    <property type="component" value="Unassembled WGS sequence"/>
</dbReference>
<evidence type="ECO:0000256" key="1">
    <source>
        <dbReference type="ARBA" id="ARBA00022468"/>
    </source>
</evidence>
<dbReference type="HOGENOM" id="CLU_001922_0_0_1"/>
<feature type="domain" description="N-terminal Ras-GEF" evidence="4">
    <location>
        <begin position="802"/>
        <end position="958"/>
    </location>
</feature>
<dbReference type="eggNOG" id="KOG1450">
    <property type="taxonomic scope" value="Eukaryota"/>
</dbReference>
<evidence type="ECO:0000256" key="3">
    <source>
        <dbReference type="SAM" id="MobiDB-lite"/>
    </source>
</evidence>
<accession>S7Q5C8</accession>
<dbReference type="InterPro" id="IPR023578">
    <property type="entry name" value="Ras_GEF_dom_sf"/>
</dbReference>
<feature type="compositionally biased region" description="Acidic residues" evidence="3">
    <location>
        <begin position="1717"/>
        <end position="1738"/>
    </location>
</feature>
<dbReference type="GO" id="GO:0007264">
    <property type="term" value="P:small GTPase-mediated signal transduction"/>
    <property type="evidence" value="ECO:0007669"/>
    <property type="project" value="InterPro"/>
</dbReference>
<name>S7Q5C8_GLOTA</name>
<organism evidence="6 7">
    <name type="scientific">Gloeophyllum trabeum (strain ATCC 11539 / FP-39264 / Madison 617)</name>
    <name type="common">Brown rot fungus</name>
    <dbReference type="NCBI Taxonomy" id="670483"/>
    <lineage>
        <taxon>Eukaryota</taxon>
        <taxon>Fungi</taxon>
        <taxon>Dikarya</taxon>
        <taxon>Basidiomycota</taxon>
        <taxon>Agaricomycotina</taxon>
        <taxon>Agaricomycetes</taxon>
        <taxon>Gloeophyllales</taxon>
        <taxon>Gloeophyllaceae</taxon>
        <taxon>Gloeophyllum</taxon>
    </lineage>
</organism>
<feature type="region of interest" description="Disordered" evidence="3">
    <location>
        <begin position="1717"/>
        <end position="1769"/>
    </location>
</feature>
<dbReference type="OMA" id="KGWKPFK"/>
<dbReference type="SMART" id="SM00324">
    <property type="entry name" value="RhoGAP"/>
    <property type="match status" value="1"/>
</dbReference>
<reference evidence="6 7" key="1">
    <citation type="journal article" date="2012" name="Science">
        <title>The Paleozoic origin of enzymatic lignin decomposition reconstructed from 31 fungal genomes.</title>
        <authorList>
            <person name="Floudas D."/>
            <person name="Binder M."/>
            <person name="Riley R."/>
            <person name="Barry K."/>
            <person name="Blanchette R.A."/>
            <person name="Henrissat B."/>
            <person name="Martinez A.T."/>
            <person name="Otillar R."/>
            <person name="Spatafora J.W."/>
            <person name="Yadav J.S."/>
            <person name="Aerts A."/>
            <person name="Benoit I."/>
            <person name="Boyd A."/>
            <person name="Carlson A."/>
            <person name="Copeland A."/>
            <person name="Coutinho P.M."/>
            <person name="de Vries R.P."/>
            <person name="Ferreira P."/>
            <person name="Findley K."/>
            <person name="Foster B."/>
            <person name="Gaskell J."/>
            <person name="Glotzer D."/>
            <person name="Gorecki P."/>
            <person name="Heitman J."/>
            <person name="Hesse C."/>
            <person name="Hori C."/>
            <person name="Igarashi K."/>
            <person name="Jurgens J.A."/>
            <person name="Kallen N."/>
            <person name="Kersten P."/>
            <person name="Kohler A."/>
            <person name="Kuees U."/>
            <person name="Kumar T.K.A."/>
            <person name="Kuo A."/>
            <person name="LaButti K."/>
            <person name="Larrondo L.F."/>
            <person name="Lindquist E."/>
            <person name="Ling A."/>
            <person name="Lombard V."/>
            <person name="Lucas S."/>
            <person name="Lundell T."/>
            <person name="Martin R."/>
            <person name="McLaughlin D.J."/>
            <person name="Morgenstern I."/>
            <person name="Morin E."/>
            <person name="Murat C."/>
            <person name="Nagy L.G."/>
            <person name="Nolan M."/>
            <person name="Ohm R.A."/>
            <person name="Patyshakuliyeva A."/>
            <person name="Rokas A."/>
            <person name="Ruiz-Duenas F.J."/>
            <person name="Sabat G."/>
            <person name="Salamov A."/>
            <person name="Samejima M."/>
            <person name="Schmutz J."/>
            <person name="Slot J.C."/>
            <person name="St John F."/>
            <person name="Stenlid J."/>
            <person name="Sun H."/>
            <person name="Sun S."/>
            <person name="Syed K."/>
            <person name="Tsang A."/>
            <person name="Wiebenga A."/>
            <person name="Young D."/>
            <person name="Pisabarro A."/>
            <person name="Eastwood D.C."/>
            <person name="Martin F."/>
            <person name="Cullen D."/>
            <person name="Grigoriev I.V."/>
            <person name="Hibbett D.S."/>
        </authorList>
    </citation>
    <scope>NUCLEOTIDE SEQUENCE [LARGE SCALE GENOMIC DNA]</scope>
    <source>
        <strain evidence="6 7">ATCC 11539</strain>
    </source>
</reference>
<dbReference type="InterPro" id="IPR001895">
    <property type="entry name" value="RASGEF_cat_dom"/>
</dbReference>
<dbReference type="OrthoDB" id="79452at2759"/>
<dbReference type="InterPro" id="IPR011993">
    <property type="entry name" value="PH-like_dom_sf"/>
</dbReference>
<dbReference type="PROSITE" id="PS50238">
    <property type="entry name" value="RHOGAP"/>
    <property type="match status" value="1"/>
</dbReference>
<dbReference type="Gene3D" id="1.20.870.10">
    <property type="entry name" value="Son of sevenless (SoS) protein Chain: S domain 1"/>
    <property type="match status" value="1"/>
</dbReference>
<dbReference type="InterPro" id="IPR036964">
    <property type="entry name" value="RASGEF_cat_dom_sf"/>
</dbReference>
<dbReference type="SUPFAM" id="SSF50729">
    <property type="entry name" value="PH domain-like"/>
    <property type="match status" value="1"/>
</dbReference>